<evidence type="ECO:0000313" key="1">
    <source>
        <dbReference type="EMBL" id="KAK3777794.1"/>
    </source>
</evidence>
<dbReference type="Proteomes" id="UP001283361">
    <property type="component" value="Unassembled WGS sequence"/>
</dbReference>
<name>A0AAE1DP70_9GAST</name>
<proteinExistence type="predicted"/>
<evidence type="ECO:0000313" key="2">
    <source>
        <dbReference type="Proteomes" id="UP001283361"/>
    </source>
</evidence>
<gene>
    <name evidence="1" type="ORF">RRG08_038044</name>
</gene>
<organism evidence="1 2">
    <name type="scientific">Elysia crispata</name>
    <name type="common">lettuce slug</name>
    <dbReference type="NCBI Taxonomy" id="231223"/>
    <lineage>
        <taxon>Eukaryota</taxon>
        <taxon>Metazoa</taxon>
        <taxon>Spiralia</taxon>
        <taxon>Lophotrochozoa</taxon>
        <taxon>Mollusca</taxon>
        <taxon>Gastropoda</taxon>
        <taxon>Heterobranchia</taxon>
        <taxon>Euthyneura</taxon>
        <taxon>Panpulmonata</taxon>
        <taxon>Sacoglossa</taxon>
        <taxon>Placobranchoidea</taxon>
        <taxon>Plakobranchidae</taxon>
        <taxon>Elysia</taxon>
    </lineage>
</organism>
<reference evidence="1" key="1">
    <citation type="journal article" date="2023" name="G3 (Bethesda)">
        <title>A reference genome for the long-term kleptoplast-retaining sea slug Elysia crispata morphotype clarki.</title>
        <authorList>
            <person name="Eastman K.E."/>
            <person name="Pendleton A.L."/>
            <person name="Shaikh M.A."/>
            <person name="Suttiyut T."/>
            <person name="Ogas R."/>
            <person name="Tomko P."/>
            <person name="Gavelis G."/>
            <person name="Widhalm J.R."/>
            <person name="Wisecaver J.H."/>
        </authorList>
    </citation>
    <scope>NUCLEOTIDE SEQUENCE</scope>
    <source>
        <strain evidence="1">ECLA1</strain>
    </source>
</reference>
<keyword evidence="2" id="KW-1185">Reference proteome</keyword>
<protein>
    <submittedName>
        <fullName evidence="1">Uncharacterized protein</fullName>
    </submittedName>
</protein>
<dbReference type="EMBL" id="JAWDGP010003058">
    <property type="protein sequence ID" value="KAK3777794.1"/>
    <property type="molecule type" value="Genomic_DNA"/>
</dbReference>
<dbReference type="AlphaFoldDB" id="A0AAE1DP70"/>
<accession>A0AAE1DP70</accession>
<comment type="caution">
    <text evidence="1">The sequence shown here is derived from an EMBL/GenBank/DDBJ whole genome shotgun (WGS) entry which is preliminary data.</text>
</comment>
<sequence>MRDRATVSPKVLPLSLTSSLPFSLSGNATRASTVGKAHAQWLRALSGHVSLRKSSCELPSFSVHPHWINYLQECPTDSLAKLSLRYANGLPVSEIIRDANRHA</sequence>